<dbReference type="AlphaFoldDB" id="A0ABD5AI78"/>
<gene>
    <name evidence="2" type="ORF">J2771_000465</name>
</gene>
<keyword evidence="1" id="KW-0472">Membrane</keyword>
<sequence length="185" mass="22085">MRIKFLAVDFNMDYCSFNLDILIKVLQLLVPIFITGFVYYIWHKQKSKELLSLEAKNLIMEFFELNKIFHDLEKLNFDNVKDMQLRIREFNSHKVKVLAKLTFLQNCLGNIDFKNNVDLFKGEIWKVSFIYEAYFENEDNYAVTRFEVDKALQPKTIFDNELHPMLTSQEVLLEACKKIAMYRSI</sequence>
<evidence type="ECO:0000313" key="2">
    <source>
        <dbReference type="EMBL" id="MDP9802211.1"/>
    </source>
</evidence>
<feature type="transmembrane region" description="Helical" evidence="1">
    <location>
        <begin position="21"/>
        <end position="42"/>
    </location>
</feature>
<dbReference type="Proteomes" id="UP001240164">
    <property type="component" value="Unassembled WGS sequence"/>
</dbReference>
<keyword evidence="1" id="KW-0812">Transmembrane</keyword>
<protein>
    <submittedName>
        <fullName evidence="2">Uncharacterized protein</fullName>
    </submittedName>
</protein>
<organism evidence="2 3">
    <name type="scientific">Acinetobacter calcoaceticus</name>
    <dbReference type="NCBI Taxonomy" id="471"/>
    <lineage>
        <taxon>Bacteria</taxon>
        <taxon>Pseudomonadati</taxon>
        <taxon>Pseudomonadota</taxon>
        <taxon>Gammaproteobacteria</taxon>
        <taxon>Moraxellales</taxon>
        <taxon>Moraxellaceae</taxon>
        <taxon>Acinetobacter</taxon>
        <taxon>Acinetobacter calcoaceticus/baumannii complex</taxon>
    </lineage>
</organism>
<evidence type="ECO:0000256" key="1">
    <source>
        <dbReference type="SAM" id="Phobius"/>
    </source>
</evidence>
<dbReference type="RefSeq" id="WP_307009491.1">
    <property type="nucleotide sequence ID" value="NZ_JAUSQP010000001.1"/>
</dbReference>
<keyword evidence="1" id="KW-1133">Transmembrane helix</keyword>
<reference evidence="2 3" key="1">
    <citation type="submission" date="2023-07" db="EMBL/GenBank/DDBJ databases">
        <title>Sorghum-associated microbial communities from plants grown in Nebraska, USA.</title>
        <authorList>
            <person name="Schachtman D."/>
        </authorList>
    </citation>
    <scope>NUCLEOTIDE SEQUENCE [LARGE SCALE GENOMIC DNA]</scope>
    <source>
        <strain evidence="2 3">CC146</strain>
    </source>
</reference>
<proteinExistence type="predicted"/>
<dbReference type="EMBL" id="JAUSQP010000001">
    <property type="protein sequence ID" value="MDP9802211.1"/>
    <property type="molecule type" value="Genomic_DNA"/>
</dbReference>
<comment type="caution">
    <text evidence="2">The sequence shown here is derived from an EMBL/GenBank/DDBJ whole genome shotgun (WGS) entry which is preliminary data.</text>
</comment>
<name>A0ABD5AI78_ACICA</name>
<accession>A0ABD5AI78</accession>
<evidence type="ECO:0000313" key="3">
    <source>
        <dbReference type="Proteomes" id="UP001240164"/>
    </source>
</evidence>